<evidence type="ECO:0000256" key="1">
    <source>
        <dbReference type="SAM" id="MobiDB-lite"/>
    </source>
</evidence>
<organism evidence="2 3">
    <name type="scientific">Bombardia bombarda</name>
    <dbReference type="NCBI Taxonomy" id="252184"/>
    <lineage>
        <taxon>Eukaryota</taxon>
        <taxon>Fungi</taxon>
        <taxon>Dikarya</taxon>
        <taxon>Ascomycota</taxon>
        <taxon>Pezizomycotina</taxon>
        <taxon>Sordariomycetes</taxon>
        <taxon>Sordariomycetidae</taxon>
        <taxon>Sordariales</taxon>
        <taxon>Lasiosphaeriaceae</taxon>
        <taxon>Bombardia</taxon>
    </lineage>
</organism>
<dbReference type="InterPro" id="IPR011990">
    <property type="entry name" value="TPR-like_helical_dom_sf"/>
</dbReference>
<gene>
    <name evidence="2" type="ORF">B0T17DRAFT_239362</name>
</gene>
<dbReference type="Gene3D" id="1.25.40.10">
    <property type="entry name" value="Tetratricopeptide repeat domain"/>
    <property type="match status" value="2"/>
</dbReference>
<dbReference type="SUPFAM" id="SSF48452">
    <property type="entry name" value="TPR-like"/>
    <property type="match status" value="2"/>
</dbReference>
<feature type="compositionally biased region" description="Basic and acidic residues" evidence="1">
    <location>
        <begin position="345"/>
        <end position="354"/>
    </location>
</feature>
<evidence type="ECO:0000313" key="3">
    <source>
        <dbReference type="Proteomes" id="UP001174934"/>
    </source>
</evidence>
<feature type="compositionally biased region" description="Basic and acidic residues" evidence="1">
    <location>
        <begin position="378"/>
        <end position="388"/>
    </location>
</feature>
<sequence>MAHLQSPNEVMADHRQEQFEADTKLLLGKLPHERANKYDNEEWALLEKYVPQVLELAKSYNDSQEKPNPLKANMDFVNLLVNTANGIHDNDTTNSVAGLLHTADVAYHKCPDQDQDRLAWAHLQSLKCMYHFCTSEFARAEEEMANSLHIRQAMLHDDDLLLALSYSWLGMAVGAQGRYEEALARLLKAKEVLEGPAGEIPTRTMVWSFNTSRNYYCMGKFDEAESLLAKALAAAEELGGWYQLVYAHLTFASLRARMGRLEDSNSHVNAAKDILETSGHFARISWLSSYCAYRAGDVAMKQDRVENAINETAEAVAIGTQAEVPIGILCRCIHAYAKALAMDPSRQEESEKQRQAARHLREKIPGQAGHLDDESDEAFERLVKMDHR</sequence>
<accession>A0AA39XCA0</accession>
<protein>
    <submittedName>
        <fullName evidence="2">Uncharacterized protein</fullName>
    </submittedName>
</protein>
<dbReference type="Proteomes" id="UP001174934">
    <property type="component" value="Unassembled WGS sequence"/>
</dbReference>
<evidence type="ECO:0000313" key="2">
    <source>
        <dbReference type="EMBL" id="KAK0631075.1"/>
    </source>
</evidence>
<keyword evidence="3" id="KW-1185">Reference proteome</keyword>
<dbReference type="Pfam" id="PF13374">
    <property type="entry name" value="TPR_10"/>
    <property type="match status" value="1"/>
</dbReference>
<dbReference type="AlphaFoldDB" id="A0AA39XCA0"/>
<feature type="region of interest" description="Disordered" evidence="1">
    <location>
        <begin position="343"/>
        <end position="388"/>
    </location>
</feature>
<name>A0AA39XCA0_9PEZI</name>
<comment type="caution">
    <text evidence="2">The sequence shown here is derived from an EMBL/GenBank/DDBJ whole genome shotgun (WGS) entry which is preliminary data.</text>
</comment>
<reference evidence="2" key="1">
    <citation type="submission" date="2023-06" db="EMBL/GenBank/DDBJ databases">
        <title>Genome-scale phylogeny and comparative genomics of the fungal order Sordariales.</title>
        <authorList>
            <consortium name="Lawrence Berkeley National Laboratory"/>
            <person name="Hensen N."/>
            <person name="Bonometti L."/>
            <person name="Westerberg I."/>
            <person name="Brannstrom I.O."/>
            <person name="Guillou S."/>
            <person name="Cros-Aarteil S."/>
            <person name="Calhoun S."/>
            <person name="Haridas S."/>
            <person name="Kuo A."/>
            <person name="Mondo S."/>
            <person name="Pangilinan J."/>
            <person name="Riley R."/>
            <person name="LaButti K."/>
            <person name="Andreopoulos B."/>
            <person name="Lipzen A."/>
            <person name="Chen C."/>
            <person name="Yanf M."/>
            <person name="Daum C."/>
            <person name="Ng V."/>
            <person name="Clum A."/>
            <person name="Steindorff A."/>
            <person name="Ohm R."/>
            <person name="Martin F."/>
            <person name="Silar P."/>
            <person name="Natvig D."/>
            <person name="Lalanne C."/>
            <person name="Gautier V."/>
            <person name="Ament-velasquez S.L."/>
            <person name="Kruys A."/>
            <person name="Hutchinson M.I."/>
            <person name="Powell A.J."/>
            <person name="Barry K."/>
            <person name="Miller A.N."/>
            <person name="Grigoriev I.V."/>
            <person name="Debuchy R."/>
            <person name="Gladieux P."/>
            <person name="Thoren M.H."/>
            <person name="Johannesson H."/>
        </authorList>
    </citation>
    <scope>NUCLEOTIDE SEQUENCE</scope>
    <source>
        <strain evidence="2">SMH3391-2</strain>
    </source>
</reference>
<proteinExistence type="predicted"/>
<dbReference type="EMBL" id="JAULSR010000002">
    <property type="protein sequence ID" value="KAK0631075.1"/>
    <property type="molecule type" value="Genomic_DNA"/>
</dbReference>